<dbReference type="InterPro" id="IPR018480">
    <property type="entry name" value="PNAcMuramoyl-5peptid_Trfase_CS"/>
</dbReference>
<accession>A0A0B5B9K2</accession>
<feature type="transmembrane region" description="Helical" evidence="8">
    <location>
        <begin position="97"/>
        <end position="116"/>
    </location>
</feature>
<feature type="transmembrane region" description="Helical" evidence="8">
    <location>
        <begin position="203"/>
        <end position="224"/>
    </location>
</feature>
<dbReference type="GO" id="GO:0016780">
    <property type="term" value="F:phosphotransferase activity, for other substituted phosphate groups"/>
    <property type="evidence" value="ECO:0007669"/>
    <property type="project" value="InterPro"/>
</dbReference>
<feature type="transmembrane region" description="Helical" evidence="8">
    <location>
        <begin position="6"/>
        <end position="25"/>
    </location>
</feature>
<dbReference type="Pfam" id="PF00953">
    <property type="entry name" value="Glycos_transf_4"/>
    <property type="match status" value="1"/>
</dbReference>
<feature type="binding site" evidence="7">
    <location>
        <position position="149"/>
    </location>
    <ligand>
        <name>Mg(2+)</name>
        <dbReference type="ChEBI" id="CHEBI:18420"/>
    </ligand>
</feature>
<sequence>MFLSTLLLSVLITIVLTPAFCSVAIRYQVVDLPNERKVHQQPIPRIGGVAMAIGAFVPIVLWHMVDSFVRAYLCGSAILVLIGLVDDFRDLSPRVKFAGQFAAALMLVLFGGVEITRVGTLAPDGFALAPWLSVPLTLVTIVGVTNAINLADGLDGLAGGICLLIFAAIGYLAYLVDQPVTGFIALALSGVIYGFLRFNTHPASIFMGDAGSQFLGYSAIALLLRLSQGNTALSPLLPLVMVGFPVLDTLVVMSLRISRGVSPFSADKNHFHHHLMRLGFTHAESVLVIYIFQTVLIIAAILFRYYSDWVLLLGYLLFSLMLIAGFSLAANNKMGFRILGHFRFRVGSLLRLWRREGTIIRHAFRIFEYGIPLLLALTCMIAVVPWRAASFIGPFLALVILVVRFIRPGHLGAVIRFSLYLAIPFAVYFSDMILVGHHPALPVRIYNASFGVLAVCIIVISKLSRRSKGFQSTPLDFLIIILAVVLPNLPYGGDNHAYQPGLIAAKIIMLYFSFEVLMAEMRGNFVRLSYAVAGALTLLAL</sequence>
<evidence type="ECO:0000256" key="8">
    <source>
        <dbReference type="SAM" id="Phobius"/>
    </source>
</evidence>
<keyword evidence="6 8" id="KW-0472">Membrane</keyword>
<dbReference type="Proteomes" id="UP000057609">
    <property type="component" value="Chromosome"/>
</dbReference>
<dbReference type="GO" id="GO:0071555">
    <property type="term" value="P:cell wall organization"/>
    <property type="evidence" value="ECO:0007669"/>
    <property type="project" value="TreeGrafter"/>
</dbReference>
<keyword evidence="4 8" id="KW-0812">Transmembrane</keyword>
<dbReference type="GO" id="GO:0044038">
    <property type="term" value="P:cell wall macromolecule biosynthetic process"/>
    <property type="evidence" value="ECO:0007669"/>
    <property type="project" value="TreeGrafter"/>
</dbReference>
<feature type="transmembrane region" description="Helical" evidence="8">
    <location>
        <begin position="236"/>
        <end position="257"/>
    </location>
</feature>
<dbReference type="STRING" id="345632.GPICK_07745"/>
<feature type="transmembrane region" description="Helical" evidence="8">
    <location>
        <begin position="473"/>
        <end position="491"/>
    </location>
</feature>
<keyword evidence="5 8" id="KW-1133">Transmembrane helix</keyword>
<name>A0A0B5B9K2_9BACT</name>
<evidence type="ECO:0000313" key="9">
    <source>
        <dbReference type="EMBL" id="AJE03257.1"/>
    </source>
</evidence>
<evidence type="ECO:0000256" key="2">
    <source>
        <dbReference type="ARBA" id="ARBA00022475"/>
    </source>
</evidence>
<dbReference type="AlphaFoldDB" id="A0A0B5B9K2"/>
<keyword evidence="7" id="KW-0479">Metal-binding</keyword>
<feature type="transmembrane region" description="Helical" evidence="8">
    <location>
        <begin position="363"/>
        <end position="383"/>
    </location>
</feature>
<feature type="transmembrane region" description="Helical" evidence="8">
    <location>
        <begin position="128"/>
        <end position="149"/>
    </location>
</feature>
<evidence type="ECO:0000256" key="4">
    <source>
        <dbReference type="ARBA" id="ARBA00022692"/>
    </source>
</evidence>
<organism evidence="9 10">
    <name type="scientific">Geobacter pickeringii</name>
    <dbReference type="NCBI Taxonomy" id="345632"/>
    <lineage>
        <taxon>Bacteria</taxon>
        <taxon>Pseudomonadati</taxon>
        <taxon>Thermodesulfobacteriota</taxon>
        <taxon>Desulfuromonadia</taxon>
        <taxon>Geobacterales</taxon>
        <taxon>Geobacteraceae</taxon>
        <taxon>Geobacter</taxon>
    </lineage>
</organism>
<dbReference type="RefSeq" id="WP_039741885.1">
    <property type="nucleotide sequence ID" value="NZ_CP009788.1"/>
</dbReference>
<protein>
    <submittedName>
        <fullName evidence="9">Glycosyl transferase</fullName>
    </submittedName>
</protein>
<dbReference type="InterPro" id="IPR000715">
    <property type="entry name" value="Glycosyl_transferase_4"/>
</dbReference>
<feature type="transmembrane region" description="Helical" evidence="8">
    <location>
        <begin position="309"/>
        <end position="330"/>
    </location>
</feature>
<comment type="subcellular location">
    <subcellularLocation>
        <location evidence="1">Cell membrane</location>
        <topology evidence="1">Multi-pass membrane protein</topology>
    </subcellularLocation>
</comment>
<gene>
    <name evidence="9" type="ORF">GPICK_07745</name>
</gene>
<evidence type="ECO:0000256" key="7">
    <source>
        <dbReference type="PIRSR" id="PIRSR600715-1"/>
    </source>
</evidence>
<dbReference type="PROSITE" id="PS01348">
    <property type="entry name" value="MRAY_2"/>
    <property type="match status" value="1"/>
</dbReference>
<feature type="transmembrane region" description="Helical" evidence="8">
    <location>
        <begin position="180"/>
        <end position="196"/>
    </location>
</feature>
<feature type="transmembrane region" description="Helical" evidence="8">
    <location>
        <begin position="278"/>
        <end position="303"/>
    </location>
</feature>
<proteinExistence type="predicted"/>
<feature type="transmembrane region" description="Helical" evidence="8">
    <location>
        <begin position="389"/>
        <end position="406"/>
    </location>
</feature>
<dbReference type="GO" id="GO:0005886">
    <property type="term" value="C:plasma membrane"/>
    <property type="evidence" value="ECO:0007669"/>
    <property type="project" value="UniProtKB-SubCell"/>
</dbReference>
<dbReference type="GO" id="GO:0009103">
    <property type="term" value="P:lipopolysaccharide biosynthetic process"/>
    <property type="evidence" value="ECO:0007669"/>
    <property type="project" value="TreeGrafter"/>
</dbReference>
<keyword evidence="7" id="KW-0460">Magnesium</keyword>
<evidence type="ECO:0000256" key="5">
    <source>
        <dbReference type="ARBA" id="ARBA00022989"/>
    </source>
</evidence>
<dbReference type="PANTHER" id="PTHR22926:SF3">
    <property type="entry name" value="UNDECAPRENYL-PHOSPHATE ALPHA-N-ACETYLGLUCOSAMINYL 1-PHOSPHATE TRANSFERASE"/>
    <property type="match status" value="1"/>
</dbReference>
<feature type="transmembrane region" description="Helical" evidence="8">
    <location>
        <begin position="443"/>
        <end position="461"/>
    </location>
</feature>
<feature type="transmembrane region" description="Helical" evidence="8">
    <location>
        <begin position="69"/>
        <end position="85"/>
    </location>
</feature>
<dbReference type="OrthoDB" id="9783652at2"/>
<evidence type="ECO:0000256" key="3">
    <source>
        <dbReference type="ARBA" id="ARBA00022679"/>
    </source>
</evidence>
<feature type="transmembrane region" description="Helical" evidence="8">
    <location>
        <begin position="156"/>
        <end position="174"/>
    </location>
</feature>
<dbReference type="PANTHER" id="PTHR22926">
    <property type="entry name" value="PHOSPHO-N-ACETYLMURAMOYL-PENTAPEPTIDE-TRANSFERASE"/>
    <property type="match status" value="1"/>
</dbReference>
<keyword evidence="2" id="KW-1003">Cell membrane</keyword>
<dbReference type="KEGG" id="gpi:GPICK_07745"/>
<comment type="cofactor">
    <cofactor evidence="7">
        <name>Mg(2+)</name>
        <dbReference type="ChEBI" id="CHEBI:18420"/>
    </cofactor>
</comment>
<evidence type="ECO:0000256" key="1">
    <source>
        <dbReference type="ARBA" id="ARBA00004651"/>
    </source>
</evidence>
<keyword evidence="3 9" id="KW-0808">Transferase</keyword>
<feature type="binding site" evidence="7">
    <location>
        <position position="209"/>
    </location>
    <ligand>
        <name>Mg(2+)</name>
        <dbReference type="ChEBI" id="CHEBI:18420"/>
    </ligand>
</feature>
<dbReference type="GO" id="GO:0046872">
    <property type="term" value="F:metal ion binding"/>
    <property type="evidence" value="ECO:0007669"/>
    <property type="project" value="UniProtKB-KW"/>
</dbReference>
<evidence type="ECO:0000313" key="10">
    <source>
        <dbReference type="Proteomes" id="UP000057609"/>
    </source>
</evidence>
<dbReference type="EMBL" id="CP009788">
    <property type="protein sequence ID" value="AJE03257.1"/>
    <property type="molecule type" value="Genomic_DNA"/>
</dbReference>
<feature type="transmembrane region" description="Helical" evidence="8">
    <location>
        <begin position="46"/>
        <end position="63"/>
    </location>
</feature>
<keyword evidence="10" id="KW-1185">Reference proteome</keyword>
<dbReference type="HOGENOM" id="CLU_023982_7_0_7"/>
<reference evidence="9 10" key="1">
    <citation type="journal article" date="2015" name="Genome Announc.">
        <title>Complete Genome of Geobacter pickeringii G13T, a Metal-Reducing Isolate from Sedimentary Kaolin Deposits.</title>
        <authorList>
            <person name="Badalamenti J.P."/>
            <person name="Bond D.R."/>
        </authorList>
    </citation>
    <scope>NUCLEOTIDE SEQUENCE [LARGE SCALE GENOMIC DNA]</scope>
    <source>
        <strain evidence="9 10">G13</strain>
    </source>
</reference>
<evidence type="ECO:0000256" key="6">
    <source>
        <dbReference type="ARBA" id="ARBA00023136"/>
    </source>
</evidence>
<dbReference type="CDD" id="cd06853">
    <property type="entry name" value="GT_WecA_like"/>
    <property type="match status" value="1"/>
</dbReference>
<feature type="transmembrane region" description="Helical" evidence="8">
    <location>
        <begin position="497"/>
        <end position="518"/>
    </location>
</feature>
<feature type="transmembrane region" description="Helical" evidence="8">
    <location>
        <begin position="418"/>
        <end position="437"/>
    </location>
</feature>